<dbReference type="NCBIfam" id="TIGR01034">
    <property type="entry name" value="metK"/>
    <property type="match status" value="1"/>
</dbReference>
<evidence type="ECO:0000259" key="13">
    <source>
        <dbReference type="Pfam" id="PF00438"/>
    </source>
</evidence>
<dbReference type="InterPro" id="IPR022629">
    <property type="entry name" value="S-AdoMet_synt_central"/>
</dbReference>
<comment type="cofactor">
    <cofactor evidence="10">
        <name>Mg(2+)</name>
        <dbReference type="ChEBI" id="CHEBI:18420"/>
    </cofactor>
    <text evidence="10">Binds 2 divalent ions per subunit.</text>
</comment>
<feature type="binding site" description="in other chain" evidence="10">
    <location>
        <begin position="261"/>
        <end position="262"/>
    </location>
    <ligand>
        <name>ATP</name>
        <dbReference type="ChEBI" id="CHEBI:30616"/>
        <note>ligand shared between two neighboring subunits</note>
    </ligand>
</feature>
<comment type="caution">
    <text evidence="16">The sequence shown here is derived from an EMBL/GenBank/DDBJ whole genome shotgun (WGS) entry which is preliminary data.</text>
</comment>
<feature type="binding site" description="in other chain" evidence="10">
    <location>
        <position position="19"/>
    </location>
    <ligand>
        <name>ATP</name>
        <dbReference type="ChEBI" id="CHEBI:30616"/>
        <note>ligand shared between two neighboring subunits</note>
    </ligand>
</feature>
<feature type="domain" description="S-adenosylmethionine synthetase C-terminal" evidence="15">
    <location>
        <begin position="249"/>
        <end position="388"/>
    </location>
</feature>
<feature type="binding site" description="in other chain" evidence="10">
    <location>
        <position position="60"/>
    </location>
    <ligand>
        <name>L-methionine</name>
        <dbReference type="ChEBI" id="CHEBI:57844"/>
        <note>ligand shared between two neighboring subunits</note>
    </ligand>
</feature>
<dbReference type="CDD" id="cd18079">
    <property type="entry name" value="S-AdoMet_synt"/>
    <property type="match status" value="1"/>
</dbReference>
<accession>A0ABT0M736</accession>
<keyword evidence="8 10" id="KW-0460">Magnesium</keyword>
<evidence type="ECO:0000256" key="11">
    <source>
        <dbReference type="RuleBase" id="RU000542"/>
    </source>
</evidence>
<keyword evidence="5 10" id="KW-0479">Metal-binding</keyword>
<keyword evidence="10" id="KW-0963">Cytoplasm</keyword>
<comment type="catalytic activity">
    <reaction evidence="10">
        <text>L-methionine + ATP + H2O = S-adenosyl-L-methionine + phosphate + diphosphate</text>
        <dbReference type="Rhea" id="RHEA:21080"/>
        <dbReference type="ChEBI" id="CHEBI:15377"/>
        <dbReference type="ChEBI" id="CHEBI:30616"/>
        <dbReference type="ChEBI" id="CHEBI:33019"/>
        <dbReference type="ChEBI" id="CHEBI:43474"/>
        <dbReference type="ChEBI" id="CHEBI:57844"/>
        <dbReference type="ChEBI" id="CHEBI:59789"/>
        <dbReference type="EC" id="2.5.1.6"/>
    </reaction>
</comment>
<evidence type="ECO:0000313" key="16">
    <source>
        <dbReference type="EMBL" id="MCL1630661.1"/>
    </source>
</evidence>
<keyword evidence="17" id="KW-1185">Reference proteome</keyword>
<comment type="pathway">
    <text evidence="1 10">Amino-acid biosynthesis; S-adenosyl-L-methionine biosynthesis; S-adenosyl-L-methionine from L-methionine: step 1/1.</text>
</comment>
<feature type="binding site" description="in other chain" evidence="10">
    <location>
        <begin position="179"/>
        <end position="181"/>
    </location>
    <ligand>
        <name>ATP</name>
        <dbReference type="ChEBI" id="CHEBI:30616"/>
        <note>ligand shared between two neighboring subunits</note>
    </ligand>
</feature>
<evidence type="ECO:0000256" key="7">
    <source>
        <dbReference type="ARBA" id="ARBA00022840"/>
    </source>
</evidence>
<feature type="binding site" description="in other chain" evidence="10">
    <location>
        <begin position="246"/>
        <end position="247"/>
    </location>
    <ligand>
        <name>ATP</name>
        <dbReference type="ChEBI" id="CHEBI:30616"/>
        <note>ligand shared between two neighboring subunits</note>
    </ligand>
</feature>
<reference evidence="16 17" key="1">
    <citation type="submission" date="2022-05" db="EMBL/GenBank/DDBJ databases">
        <title>Sporolactobacillus sp nov CPB3-1, isolated from tree bark (Mangifera indica L.).</title>
        <authorList>
            <person name="Phuengjayaem S."/>
            <person name="Tanasupawat S."/>
        </authorList>
    </citation>
    <scope>NUCLEOTIDE SEQUENCE [LARGE SCALE GENOMIC DNA]</scope>
    <source>
        <strain evidence="16 17">CPB3-1</strain>
    </source>
</reference>
<feature type="binding site" description="in other chain" evidence="10">
    <location>
        <position position="286"/>
    </location>
    <ligand>
        <name>L-methionine</name>
        <dbReference type="ChEBI" id="CHEBI:57844"/>
        <note>ligand shared between two neighboring subunits</note>
    </ligand>
</feature>
<feature type="domain" description="S-adenosylmethionine synthetase N-terminal" evidence="13">
    <location>
        <begin position="8"/>
        <end position="105"/>
    </location>
</feature>
<keyword evidence="3 10" id="KW-0554">One-carbon metabolism</keyword>
<evidence type="ECO:0000256" key="12">
    <source>
        <dbReference type="RuleBase" id="RU004462"/>
    </source>
</evidence>
<evidence type="ECO:0000256" key="8">
    <source>
        <dbReference type="ARBA" id="ARBA00022842"/>
    </source>
</evidence>
<dbReference type="PIRSF" id="PIRSF000497">
    <property type="entry name" value="MAT"/>
    <property type="match status" value="1"/>
</dbReference>
<dbReference type="PROSITE" id="PS00376">
    <property type="entry name" value="ADOMET_SYNTHASE_1"/>
    <property type="match status" value="1"/>
</dbReference>
<dbReference type="InterPro" id="IPR022636">
    <property type="entry name" value="S-AdoMet_synthetase_sfam"/>
</dbReference>
<keyword evidence="7 10" id="KW-0067">ATP-binding</keyword>
<dbReference type="EMBL" id="JAMAST010000001">
    <property type="protein sequence ID" value="MCL1630661.1"/>
    <property type="molecule type" value="Genomic_DNA"/>
</dbReference>
<dbReference type="InterPro" id="IPR002133">
    <property type="entry name" value="S-AdoMet_synthetase"/>
</dbReference>
<comment type="subunit">
    <text evidence="10">Homotetramer; dimer of dimers.</text>
</comment>
<feature type="region of interest" description="Flexible loop" evidence="10">
    <location>
        <begin position="103"/>
        <end position="113"/>
    </location>
</feature>
<keyword evidence="9 10" id="KW-0630">Potassium</keyword>
<proteinExistence type="inferred from homology"/>
<dbReference type="PANTHER" id="PTHR11964">
    <property type="entry name" value="S-ADENOSYLMETHIONINE SYNTHETASE"/>
    <property type="match status" value="1"/>
</dbReference>
<dbReference type="InterPro" id="IPR022631">
    <property type="entry name" value="ADOMET_SYNTHASE_CS"/>
</dbReference>
<dbReference type="GO" id="GO:0004478">
    <property type="term" value="F:methionine adenosyltransferase activity"/>
    <property type="evidence" value="ECO:0007669"/>
    <property type="project" value="UniProtKB-EC"/>
</dbReference>
<evidence type="ECO:0000259" key="14">
    <source>
        <dbReference type="Pfam" id="PF02772"/>
    </source>
</evidence>
<evidence type="ECO:0000256" key="5">
    <source>
        <dbReference type="ARBA" id="ARBA00022723"/>
    </source>
</evidence>
<evidence type="ECO:0000313" key="17">
    <source>
        <dbReference type="Proteomes" id="UP001203004"/>
    </source>
</evidence>
<organism evidence="16 17">
    <name type="scientific">Sporolactobacillus mangiferae</name>
    <dbReference type="NCBI Taxonomy" id="2940498"/>
    <lineage>
        <taxon>Bacteria</taxon>
        <taxon>Bacillati</taxon>
        <taxon>Bacillota</taxon>
        <taxon>Bacilli</taxon>
        <taxon>Bacillales</taxon>
        <taxon>Sporolactobacillaceae</taxon>
        <taxon>Sporolactobacillus</taxon>
    </lineage>
</organism>
<evidence type="ECO:0000256" key="6">
    <source>
        <dbReference type="ARBA" id="ARBA00022741"/>
    </source>
</evidence>
<dbReference type="PROSITE" id="PS00377">
    <property type="entry name" value="ADOMET_SYNTHASE_2"/>
    <property type="match status" value="1"/>
</dbReference>
<evidence type="ECO:0000259" key="15">
    <source>
        <dbReference type="Pfam" id="PF02773"/>
    </source>
</evidence>
<feature type="binding site" evidence="10">
    <location>
        <position position="255"/>
    </location>
    <ligand>
        <name>L-methionine</name>
        <dbReference type="ChEBI" id="CHEBI:57844"/>
        <note>ligand shared between two neighboring subunits</note>
    </ligand>
</feature>
<keyword evidence="6 10" id="KW-0547">Nucleotide-binding</keyword>
<comment type="function">
    <text evidence="10">Catalyzes the formation of S-adenosylmethionine (AdoMet) from methionine and ATP. The overall synthetic reaction is composed of two sequential steps, AdoMet formation and the subsequent tripolyphosphate hydrolysis which occurs prior to release of AdoMet from the enzyme.</text>
</comment>
<dbReference type="InterPro" id="IPR022630">
    <property type="entry name" value="S-AdoMet_synt_C"/>
</dbReference>
<evidence type="ECO:0000256" key="3">
    <source>
        <dbReference type="ARBA" id="ARBA00022563"/>
    </source>
</evidence>
<feature type="domain" description="S-adenosylmethionine synthetase central" evidence="14">
    <location>
        <begin position="130"/>
        <end position="247"/>
    </location>
</feature>
<feature type="binding site" evidence="10">
    <location>
        <position position="21"/>
    </location>
    <ligand>
        <name>Mg(2+)</name>
        <dbReference type="ChEBI" id="CHEBI:18420"/>
    </ligand>
</feature>
<feature type="binding site" evidence="10">
    <location>
        <position position="47"/>
    </location>
    <ligand>
        <name>K(+)</name>
        <dbReference type="ChEBI" id="CHEBI:29103"/>
    </ligand>
</feature>
<dbReference type="HAMAP" id="MF_00086">
    <property type="entry name" value="S_AdoMet_synth1"/>
    <property type="match status" value="1"/>
</dbReference>
<evidence type="ECO:0000256" key="9">
    <source>
        <dbReference type="ARBA" id="ARBA00022958"/>
    </source>
</evidence>
<evidence type="ECO:0000256" key="4">
    <source>
        <dbReference type="ARBA" id="ARBA00022679"/>
    </source>
</evidence>
<gene>
    <name evidence="10 16" type="primary">metK</name>
    <name evidence="16" type="ORF">M3N64_01665</name>
</gene>
<name>A0ABT0M736_9BACL</name>
<feature type="binding site" evidence="10">
    <location>
        <position position="255"/>
    </location>
    <ligand>
        <name>ATP</name>
        <dbReference type="ChEBI" id="CHEBI:30616"/>
        <note>ligand shared between two neighboring subunits</note>
    </ligand>
</feature>
<feature type="binding site" evidence="10">
    <location>
        <position position="278"/>
    </location>
    <ligand>
        <name>ATP</name>
        <dbReference type="ChEBI" id="CHEBI:30616"/>
        <note>ligand shared between two neighboring subunits</note>
    </ligand>
</feature>
<feature type="binding site" evidence="10">
    <location>
        <position position="282"/>
    </location>
    <ligand>
        <name>ATP</name>
        <dbReference type="ChEBI" id="CHEBI:30616"/>
        <note>ligand shared between two neighboring subunits</note>
    </ligand>
</feature>
<evidence type="ECO:0000256" key="10">
    <source>
        <dbReference type="HAMAP-Rule" id="MF_00086"/>
    </source>
</evidence>
<comment type="cofactor">
    <cofactor evidence="10">
        <name>K(+)</name>
        <dbReference type="ChEBI" id="CHEBI:29103"/>
    </cofactor>
    <text evidence="10">Binds 1 potassium ion per subunit.</text>
</comment>
<dbReference type="Gene3D" id="3.30.300.10">
    <property type="match status" value="3"/>
</dbReference>
<dbReference type="Proteomes" id="UP001203004">
    <property type="component" value="Unassembled WGS sequence"/>
</dbReference>
<dbReference type="InterPro" id="IPR022628">
    <property type="entry name" value="S-AdoMet_synt_N"/>
</dbReference>
<sequence>MTKKYSRRLFTSESVTEGHPDKICDQISDAILDEILKGDPNARVACETVVNTGLVLVTGEISTSTYVDIPKVVRQTIQDIGYDNAKYGFDASNCAILTTIEEQSADIAQGVDQALEAREGALTDDEIEAIGAGDQGLMFGFAINETPELMPLPISLAHKLAKRLADVRKDKTIGYLRPDGKTQVTVEYDEEGHPARIDTIVISAQHDPEATEAQIKKDLHQYVINPTVPGHLIDEQTKFFINPTGRFVIGGPQGDAGLTGRKIIVDTYGGYARHGGGAFSGKDATKVDRSASYAARYVAKNIVAAGLADKCEVQFAYAIGVAEPVSISVDTFGTGKADEATLVALIRRNFDLRPAGIIKMLDLRRPIYRQTAAYGHFGRTDIELPWEKTDKADILKQQISTNFQA</sequence>
<dbReference type="RefSeq" id="WP_249096323.1">
    <property type="nucleotide sequence ID" value="NZ_JAMAST010000001.1"/>
</dbReference>
<evidence type="ECO:0000256" key="2">
    <source>
        <dbReference type="ARBA" id="ARBA00009685"/>
    </source>
</evidence>
<comment type="subcellular location">
    <subcellularLocation>
        <location evidence="10 11">Cytoplasm</location>
    </subcellularLocation>
</comment>
<dbReference type="EC" id="2.5.1.6" evidence="10"/>
<keyword evidence="4 10" id="KW-0808">Transferase</keyword>
<dbReference type="SUPFAM" id="SSF55973">
    <property type="entry name" value="S-adenosylmethionine synthetase"/>
    <property type="match status" value="3"/>
</dbReference>
<dbReference type="Pfam" id="PF02773">
    <property type="entry name" value="S-AdoMet_synt_C"/>
    <property type="match status" value="1"/>
</dbReference>
<dbReference type="Pfam" id="PF02772">
    <property type="entry name" value="S-AdoMet_synt_M"/>
    <property type="match status" value="1"/>
</dbReference>
<comment type="similarity">
    <text evidence="2 10 12">Belongs to the AdoMet synthase family.</text>
</comment>
<dbReference type="Pfam" id="PF00438">
    <property type="entry name" value="S-AdoMet_synt_N"/>
    <property type="match status" value="1"/>
</dbReference>
<feature type="binding site" description="in other chain" evidence="10">
    <location>
        <position position="103"/>
    </location>
    <ligand>
        <name>L-methionine</name>
        <dbReference type="ChEBI" id="CHEBI:57844"/>
        <note>ligand shared between two neighboring subunits</note>
    </ligand>
</feature>
<protein>
    <recommendedName>
        <fullName evidence="10">S-adenosylmethionine synthase</fullName>
        <shortName evidence="10">AdoMet synthase</shortName>
        <ecNumber evidence="10">2.5.1.6</ecNumber>
    </recommendedName>
    <alternativeName>
        <fullName evidence="10">MAT</fullName>
    </alternativeName>
    <alternativeName>
        <fullName evidence="10">Methionine adenosyltransferase</fullName>
    </alternativeName>
</protein>
<evidence type="ECO:0000256" key="1">
    <source>
        <dbReference type="ARBA" id="ARBA00005224"/>
    </source>
</evidence>